<sequence length="167" mass="19242">MLNEAEVKSALVSSVKTEKNAMNFYQIAAKQMKDKDAIATFELLAREEREHAKHFFDKCTNCSDMLPPFDEFIAAPPEKNSEWLSDLDKALLQKFDDRKAMELAMDKEKRLAESLRAMAAKIEDPAVRSIFEENAKSTENHYIIIESEYARLMGMVHETDIDTFVRE</sequence>
<dbReference type="PANTHER" id="PTHR33531">
    <property type="entry name" value="RUBRERYTHRIN SUBFAMILY"/>
    <property type="match status" value="1"/>
</dbReference>
<dbReference type="GO" id="GO:0016491">
    <property type="term" value="F:oxidoreductase activity"/>
    <property type="evidence" value="ECO:0007669"/>
    <property type="project" value="InterPro"/>
</dbReference>
<evidence type="ECO:0000313" key="2">
    <source>
        <dbReference type="EMBL" id="MBD1401181.1"/>
    </source>
</evidence>
<protein>
    <submittedName>
        <fullName evidence="2">Ferritin family protein</fullName>
    </submittedName>
</protein>
<dbReference type="PANTHER" id="PTHR33531:SF7">
    <property type="entry name" value="HYPOTHETICAL MEMBRANE PROTEIN, CONSERVED"/>
    <property type="match status" value="1"/>
</dbReference>
<proteinExistence type="predicted"/>
<accession>A0A8J6QXW7</accession>
<dbReference type="InterPro" id="IPR009078">
    <property type="entry name" value="Ferritin-like_SF"/>
</dbReference>
<dbReference type="Pfam" id="PF02915">
    <property type="entry name" value="Rubrerythrin"/>
    <property type="match status" value="1"/>
</dbReference>
<dbReference type="GO" id="GO:0046872">
    <property type="term" value="F:metal ion binding"/>
    <property type="evidence" value="ECO:0007669"/>
    <property type="project" value="InterPro"/>
</dbReference>
<reference evidence="2" key="1">
    <citation type="submission" date="2020-09" db="EMBL/GenBank/DDBJ databases">
        <title>Pelobacter alkaliphilus sp. nov., a novel anaerobic arsenate-reducing bacterium from terrestrial mud volcano.</title>
        <authorList>
            <person name="Khomyakova M.A."/>
            <person name="Merkel A.Y."/>
            <person name="Slobodkin A.I."/>
        </authorList>
    </citation>
    <scope>NUCLEOTIDE SEQUENCE</scope>
    <source>
        <strain evidence="2">M08fum</strain>
    </source>
</reference>
<dbReference type="InterPro" id="IPR012347">
    <property type="entry name" value="Ferritin-like"/>
</dbReference>
<keyword evidence="3" id="KW-1185">Reference proteome</keyword>
<organism evidence="2 3">
    <name type="scientific">Pelovirga terrestris</name>
    <dbReference type="NCBI Taxonomy" id="2771352"/>
    <lineage>
        <taxon>Bacteria</taxon>
        <taxon>Pseudomonadati</taxon>
        <taxon>Thermodesulfobacteriota</taxon>
        <taxon>Desulfuromonadia</taxon>
        <taxon>Geobacterales</taxon>
        <taxon>Geobacteraceae</taxon>
        <taxon>Pelovirga</taxon>
    </lineage>
</organism>
<evidence type="ECO:0000259" key="1">
    <source>
        <dbReference type="Pfam" id="PF02915"/>
    </source>
</evidence>
<comment type="caution">
    <text evidence="2">The sequence shown here is derived from an EMBL/GenBank/DDBJ whole genome shotgun (WGS) entry which is preliminary data.</text>
</comment>
<evidence type="ECO:0000313" key="3">
    <source>
        <dbReference type="Proteomes" id="UP000632828"/>
    </source>
</evidence>
<dbReference type="Gene3D" id="1.20.1260.10">
    <property type="match status" value="1"/>
</dbReference>
<dbReference type="EMBL" id="JACWUN010000012">
    <property type="protein sequence ID" value="MBD1401181.1"/>
    <property type="molecule type" value="Genomic_DNA"/>
</dbReference>
<dbReference type="SUPFAM" id="SSF47240">
    <property type="entry name" value="Ferritin-like"/>
    <property type="match status" value="1"/>
</dbReference>
<dbReference type="AlphaFoldDB" id="A0A8J6QXW7"/>
<dbReference type="CDD" id="cd01045">
    <property type="entry name" value="Ferritin_like_AB"/>
    <property type="match status" value="1"/>
</dbReference>
<name>A0A8J6QXW7_9BACT</name>
<dbReference type="InterPro" id="IPR003251">
    <property type="entry name" value="Rr_diiron-bd_dom"/>
</dbReference>
<feature type="domain" description="Rubrerythrin diiron-binding" evidence="1">
    <location>
        <begin position="11"/>
        <end position="143"/>
    </location>
</feature>
<gene>
    <name evidence="2" type="ORF">ICT70_10895</name>
</gene>
<dbReference type="Proteomes" id="UP000632828">
    <property type="component" value="Unassembled WGS sequence"/>
</dbReference>